<dbReference type="EnsemblPlants" id="TuG1812G0600000235.01.T01">
    <property type="protein sequence ID" value="TuG1812G0600000235.01.T01"/>
    <property type="gene ID" value="TuG1812G0600000235.01"/>
</dbReference>
<name>A0A8R7USM6_TRIUA</name>
<organism evidence="2 3">
    <name type="scientific">Triticum urartu</name>
    <name type="common">Red wild einkorn</name>
    <name type="synonym">Crithodium urartu</name>
    <dbReference type="NCBI Taxonomy" id="4572"/>
    <lineage>
        <taxon>Eukaryota</taxon>
        <taxon>Viridiplantae</taxon>
        <taxon>Streptophyta</taxon>
        <taxon>Embryophyta</taxon>
        <taxon>Tracheophyta</taxon>
        <taxon>Spermatophyta</taxon>
        <taxon>Magnoliopsida</taxon>
        <taxon>Liliopsida</taxon>
        <taxon>Poales</taxon>
        <taxon>Poaceae</taxon>
        <taxon>BOP clade</taxon>
        <taxon>Pooideae</taxon>
        <taxon>Triticodae</taxon>
        <taxon>Triticeae</taxon>
        <taxon>Triticinae</taxon>
        <taxon>Triticum</taxon>
    </lineage>
</organism>
<reference evidence="2" key="3">
    <citation type="submission" date="2022-06" db="UniProtKB">
        <authorList>
            <consortium name="EnsemblPlants"/>
        </authorList>
    </citation>
    <scope>IDENTIFICATION</scope>
</reference>
<accession>A0A8R7USM6</accession>
<dbReference type="Gramene" id="TuG1812G0600000235.01.T01">
    <property type="protein sequence ID" value="TuG1812G0600000235.01.T01"/>
    <property type="gene ID" value="TuG1812G0600000235.01"/>
</dbReference>
<sequence length="155" mass="17282">PVCLHRFPSPLSSRLQDPRRRRPALPSPALPLSRLYTRKPRPCLQAERLQLQLVGHALRLLRLPSRPASGSPSQAAMHTATFLPRLPSGGGRRRGAPVRPPRGPRSCLSPAQLRSRRPPSLCPARVKVLQVFGERGPARFQDPWFLLSLFLFPSS</sequence>
<dbReference type="AlphaFoldDB" id="A0A8R7USM6"/>
<reference evidence="3" key="1">
    <citation type="journal article" date="2013" name="Nature">
        <title>Draft genome of the wheat A-genome progenitor Triticum urartu.</title>
        <authorList>
            <person name="Ling H.Q."/>
            <person name="Zhao S."/>
            <person name="Liu D."/>
            <person name="Wang J."/>
            <person name="Sun H."/>
            <person name="Zhang C."/>
            <person name="Fan H."/>
            <person name="Li D."/>
            <person name="Dong L."/>
            <person name="Tao Y."/>
            <person name="Gao C."/>
            <person name="Wu H."/>
            <person name="Li Y."/>
            <person name="Cui Y."/>
            <person name="Guo X."/>
            <person name="Zheng S."/>
            <person name="Wang B."/>
            <person name="Yu K."/>
            <person name="Liang Q."/>
            <person name="Yang W."/>
            <person name="Lou X."/>
            <person name="Chen J."/>
            <person name="Feng M."/>
            <person name="Jian J."/>
            <person name="Zhang X."/>
            <person name="Luo G."/>
            <person name="Jiang Y."/>
            <person name="Liu J."/>
            <person name="Wang Z."/>
            <person name="Sha Y."/>
            <person name="Zhang B."/>
            <person name="Wu H."/>
            <person name="Tang D."/>
            <person name="Shen Q."/>
            <person name="Xue P."/>
            <person name="Zou S."/>
            <person name="Wang X."/>
            <person name="Liu X."/>
            <person name="Wang F."/>
            <person name="Yang Y."/>
            <person name="An X."/>
            <person name="Dong Z."/>
            <person name="Zhang K."/>
            <person name="Zhang X."/>
            <person name="Luo M.C."/>
            <person name="Dvorak J."/>
            <person name="Tong Y."/>
            <person name="Wang J."/>
            <person name="Yang H."/>
            <person name="Li Z."/>
            <person name="Wang D."/>
            <person name="Zhang A."/>
            <person name="Wang J."/>
        </authorList>
    </citation>
    <scope>NUCLEOTIDE SEQUENCE</scope>
    <source>
        <strain evidence="3">cv. G1812</strain>
    </source>
</reference>
<evidence type="ECO:0000256" key="1">
    <source>
        <dbReference type="SAM" id="MobiDB-lite"/>
    </source>
</evidence>
<reference evidence="2" key="2">
    <citation type="submission" date="2018-03" db="EMBL/GenBank/DDBJ databases">
        <title>The Triticum urartu genome reveals the dynamic nature of wheat genome evolution.</title>
        <authorList>
            <person name="Ling H."/>
            <person name="Ma B."/>
            <person name="Shi X."/>
            <person name="Liu H."/>
            <person name="Dong L."/>
            <person name="Sun H."/>
            <person name="Cao Y."/>
            <person name="Gao Q."/>
            <person name="Zheng S."/>
            <person name="Li Y."/>
            <person name="Yu Y."/>
            <person name="Du H."/>
            <person name="Qi M."/>
            <person name="Li Y."/>
            <person name="Yu H."/>
            <person name="Cui Y."/>
            <person name="Wang N."/>
            <person name="Chen C."/>
            <person name="Wu H."/>
            <person name="Zhao Y."/>
            <person name="Zhang J."/>
            <person name="Li Y."/>
            <person name="Zhou W."/>
            <person name="Zhang B."/>
            <person name="Hu W."/>
            <person name="Eijk M."/>
            <person name="Tang J."/>
            <person name="Witsenboer H."/>
            <person name="Zhao S."/>
            <person name="Li Z."/>
            <person name="Zhang A."/>
            <person name="Wang D."/>
            <person name="Liang C."/>
        </authorList>
    </citation>
    <scope>NUCLEOTIDE SEQUENCE [LARGE SCALE GENOMIC DNA]</scope>
    <source>
        <strain evidence="2">cv. G1812</strain>
    </source>
</reference>
<evidence type="ECO:0000313" key="2">
    <source>
        <dbReference type="EnsemblPlants" id="TuG1812G0600000235.01.T01"/>
    </source>
</evidence>
<proteinExistence type="predicted"/>
<dbReference type="Proteomes" id="UP000015106">
    <property type="component" value="Chromosome 6"/>
</dbReference>
<evidence type="ECO:0000313" key="3">
    <source>
        <dbReference type="Proteomes" id="UP000015106"/>
    </source>
</evidence>
<keyword evidence="3" id="KW-1185">Reference proteome</keyword>
<protein>
    <submittedName>
        <fullName evidence="2">Uncharacterized protein</fullName>
    </submittedName>
</protein>
<feature type="region of interest" description="Disordered" evidence="1">
    <location>
        <begin position="65"/>
        <end position="118"/>
    </location>
</feature>
<feature type="region of interest" description="Disordered" evidence="1">
    <location>
        <begin position="7"/>
        <end position="30"/>
    </location>
</feature>